<keyword evidence="3" id="KW-0547">Nucleotide-binding</keyword>
<dbReference type="PANTHER" id="PTHR43553">
    <property type="entry name" value="HEAVY METAL TRANSPORTER"/>
    <property type="match status" value="1"/>
</dbReference>
<dbReference type="PROSITE" id="PS50893">
    <property type="entry name" value="ABC_TRANSPORTER_2"/>
    <property type="match status" value="1"/>
</dbReference>
<accession>A0A0M4M7I1</accession>
<proteinExistence type="inferred from homology"/>
<evidence type="ECO:0000313" key="6">
    <source>
        <dbReference type="EMBL" id="ALE18513.1"/>
    </source>
</evidence>
<gene>
    <name evidence="7" type="primary">bioM</name>
    <name evidence="6" type="ORF">AL705_00890</name>
    <name evidence="7" type="ORF">LC603019_00185</name>
</gene>
<evidence type="ECO:0000259" key="5">
    <source>
        <dbReference type="PROSITE" id="PS50893"/>
    </source>
</evidence>
<dbReference type="InterPro" id="IPR027417">
    <property type="entry name" value="P-loop_NTPase"/>
</dbReference>
<dbReference type="Proteomes" id="UP000324288">
    <property type="component" value="Chromosome"/>
</dbReference>
<reference evidence="7 9" key="3">
    <citation type="submission" date="2019-04" db="EMBL/GenBank/DDBJ databases">
        <authorList>
            <person name="Seth-Smith MB H."/>
            <person name="Seth-Smith H."/>
        </authorList>
    </citation>
    <scope>NUCLEOTIDE SEQUENCE [LARGE SCALE GENOMIC DNA]</scope>
    <source>
        <strain evidence="7">USB-603019</strain>
    </source>
</reference>
<dbReference type="GO" id="GO:0005524">
    <property type="term" value="F:ATP binding"/>
    <property type="evidence" value="ECO:0007669"/>
    <property type="project" value="UniProtKB-KW"/>
</dbReference>
<dbReference type="PROSITE" id="PS00211">
    <property type="entry name" value="ABC_TRANSPORTER_1"/>
    <property type="match status" value="1"/>
</dbReference>
<dbReference type="InterPro" id="IPR003439">
    <property type="entry name" value="ABC_transporter-like_ATP-bd"/>
</dbReference>
<dbReference type="InterPro" id="IPR017871">
    <property type="entry name" value="ABC_transporter-like_CS"/>
</dbReference>
<reference evidence="6" key="2">
    <citation type="journal article" date="2016" name="Int. J. Syst. Evol. Microbiol.">
        <title>Lawsonella clevelandensis gen. nov., sp. nov., a new member of the suborder Corynebacterineae isolated from human abscesses.</title>
        <authorList>
            <person name="Bell M.E."/>
            <person name="Bernard K.A."/>
            <person name="Harrington S.M."/>
            <person name="Patel N.B."/>
            <person name="Tucker T.A."/>
            <person name="Metcalfe M.G."/>
            <person name="McQuiston J.R."/>
        </authorList>
    </citation>
    <scope>NUCLEOTIDE SEQUENCE</scope>
    <source>
        <strain evidence="6">X1698</strain>
    </source>
</reference>
<dbReference type="InterPro" id="IPR003593">
    <property type="entry name" value="AAA+_ATPase"/>
</dbReference>
<sequence>MIELQDVSHAFEDTVVLRHISAVLTERRIGITGPNGSGKSTLIRMMNGLIIPTRGEVIVNSLNTRNARAKIRQHTGFIFSDPRTQILMPTLIEDVEFSLRTRIKDKKTRRQQALRHLTDFGLAERADSSPHQLSGGQQQLLAIASIMAIDPQLVLADEPTAMLDRRNTRRLLTVFHQMEAQIVVVSHDFSILEQMDRVLVLNNGSILADDSPAKALAAYDAFLDN</sequence>
<dbReference type="PATRIC" id="fig|1562462.4.peg.181"/>
<comment type="similarity">
    <text evidence="1">Belongs to the ABC transporter superfamily.</text>
</comment>
<dbReference type="RefSeq" id="WP_053961408.1">
    <property type="nucleotide sequence ID" value="NZ_CAJPTR010000009.1"/>
</dbReference>
<dbReference type="EMBL" id="CP012390">
    <property type="protein sequence ID" value="ALE18513.1"/>
    <property type="molecule type" value="Genomic_DNA"/>
</dbReference>
<evidence type="ECO:0000256" key="4">
    <source>
        <dbReference type="ARBA" id="ARBA00022840"/>
    </source>
</evidence>
<dbReference type="OrthoDB" id="9806471at2"/>
<dbReference type="SMART" id="SM00382">
    <property type="entry name" value="AAA"/>
    <property type="match status" value="1"/>
</dbReference>
<dbReference type="GO" id="GO:0043190">
    <property type="term" value="C:ATP-binding cassette (ABC) transporter complex"/>
    <property type="evidence" value="ECO:0007669"/>
    <property type="project" value="TreeGrafter"/>
</dbReference>
<organism evidence="6 8">
    <name type="scientific">Lawsonella clevelandensis</name>
    <dbReference type="NCBI Taxonomy" id="1528099"/>
    <lineage>
        <taxon>Bacteria</taxon>
        <taxon>Bacillati</taxon>
        <taxon>Actinomycetota</taxon>
        <taxon>Actinomycetes</taxon>
        <taxon>Mycobacteriales</taxon>
        <taxon>Lawsonellaceae</taxon>
        <taxon>Lawsonella</taxon>
    </lineage>
</organism>
<dbReference type="Pfam" id="PF00005">
    <property type="entry name" value="ABC_tran"/>
    <property type="match status" value="1"/>
</dbReference>
<dbReference type="CDD" id="cd03225">
    <property type="entry name" value="ABC_cobalt_CbiO_domain1"/>
    <property type="match status" value="1"/>
</dbReference>
<evidence type="ECO:0000313" key="9">
    <source>
        <dbReference type="Proteomes" id="UP000324288"/>
    </source>
</evidence>
<dbReference type="SUPFAM" id="SSF52540">
    <property type="entry name" value="P-loop containing nucleoside triphosphate hydrolases"/>
    <property type="match status" value="1"/>
</dbReference>
<dbReference type="PANTHER" id="PTHR43553:SF24">
    <property type="entry name" value="ENERGY-COUPLING FACTOR TRANSPORTER ATP-BINDING PROTEIN ECFA1"/>
    <property type="match status" value="1"/>
</dbReference>
<protein>
    <submittedName>
        <fullName evidence="7">Biotin transport ATP-binding protein BioM</fullName>
    </submittedName>
    <submittedName>
        <fullName evidence="6">Cobalt ABC transporter ATP-binding protein</fullName>
    </submittedName>
</protein>
<feature type="domain" description="ABC transporter" evidence="5">
    <location>
        <begin position="2"/>
        <end position="225"/>
    </location>
</feature>
<dbReference type="Proteomes" id="UP000068137">
    <property type="component" value="Chromosome"/>
</dbReference>
<dbReference type="InterPro" id="IPR015856">
    <property type="entry name" value="ABC_transpr_CbiO/EcfA_su"/>
</dbReference>
<evidence type="ECO:0000313" key="7">
    <source>
        <dbReference type="EMBL" id="VHN99748.1"/>
    </source>
</evidence>
<dbReference type="EMBL" id="LR584267">
    <property type="protein sequence ID" value="VHN99748.1"/>
    <property type="molecule type" value="Genomic_DNA"/>
</dbReference>
<name>A0A0M4M7I1_9ACTN</name>
<reference evidence="6 8" key="1">
    <citation type="journal article" date="2015" name="Genome Announc.">
        <title>Complete Genome Sequences for Two Strains of a Novel Fastidious, Partially Acid-Fast, Gram-Positive Corynebacterineae Bacterium, Derived from Human Clinical Samples.</title>
        <authorList>
            <person name="Nicholson A.C."/>
            <person name="Bell M."/>
            <person name="Humrighouse B.W."/>
            <person name="McQuiston J.R."/>
        </authorList>
    </citation>
    <scope>NUCLEOTIDE SEQUENCE [LARGE SCALE GENOMIC DNA]</scope>
    <source>
        <strain evidence="6 8">X1698</strain>
    </source>
</reference>
<evidence type="ECO:0000256" key="3">
    <source>
        <dbReference type="ARBA" id="ARBA00022741"/>
    </source>
</evidence>
<dbReference type="AlphaFoldDB" id="A0A0M4M7I1"/>
<dbReference type="KEGG" id="cbq:AL705_00890"/>
<evidence type="ECO:0000256" key="1">
    <source>
        <dbReference type="ARBA" id="ARBA00005417"/>
    </source>
</evidence>
<evidence type="ECO:0000256" key="2">
    <source>
        <dbReference type="ARBA" id="ARBA00022448"/>
    </source>
</evidence>
<dbReference type="GO" id="GO:0016887">
    <property type="term" value="F:ATP hydrolysis activity"/>
    <property type="evidence" value="ECO:0007669"/>
    <property type="project" value="InterPro"/>
</dbReference>
<dbReference type="GO" id="GO:0042626">
    <property type="term" value="F:ATPase-coupled transmembrane transporter activity"/>
    <property type="evidence" value="ECO:0007669"/>
    <property type="project" value="TreeGrafter"/>
</dbReference>
<keyword evidence="4 6" id="KW-0067">ATP-binding</keyword>
<evidence type="ECO:0000313" key="8">
    <source>
        <dbReference type="Proteomes" id="UP000068137"/>
    </source>
</evidence>
<keyword evidence="2" id="KW-0813">Transport</keyword>
<keyword evidence="9" id="KW-1185">Reference proteome</keyword>
<dbReference type="Gene3D" id="3.40.50.300">
    <property type="entry name" value="P-loop containing nucleotide triphosphate hydrolases"/>
    <property type="match status" value="1"/>
</dbReference>
<dbReference type="InterPro" id="IPR050095">
    <property type="entry name" value="ECF_ABC_transporter_ATP-bd"/>
</dbReference>
<dbReference type="STRING" id="1528099.AL705_00890"/>